<comment type="caution">
    <text evidence="1">The sequence shown here is derived from an EMBL/GenBank/DDBJ whole genome shotgun (WGS) entry which is preliminary data.</text>
</comment>
<dbReference type="EMBL" id="CAJHJT010000001">
    <property type="protein sequence ID" value="CAD6994678.1"/>
    <property type="molecule type" value="Genomic_DNA"/>
</dbReference>
<evidence type="ECO:0000313" key="2">
    <source>
        <dbReference type="Proteomes" id="UP000606786"/>
    </source>
</evidence>
<organism evidence="1 2">
    <name type="scientific">Ceratitis capitata</name>
    <name type="common">Mediterranean fruit fly</name>
    <name type="synonym">Tephritis capitata</name>
    <dbReference type="NCBI Taxonomy" id="7213"/>
    <lineage>
        <taxon>Eukaryota</taxon>
        <taxon>Metazoa</taxon>
        <taxon>Ecdysozoa</taxon>
        <taxon>Arthropoda</taxon>
        <taxon>Hexapoda</taxon>
        <taxon>Insecta</taxon>
        <taxon>Pterygota</taxon>
        <taxon>Neoptera</taxon>
        <taxon>Endopterygota</taxon>
        <taxon>Diptera</taxon>
        <taxon>Brachycera</taxon>
        <taxon>Muscomorpha</taxon>
        <taxon>Tephritoidea</taxon>
        <taxon>Tephritidae</taxon>
        <taxon>Ceratitis</taxon>
        <taxon>Ceratitis</taxon>
    </lineage>
</organism>
<keyword evidence="2" id="KW-1185">Reference proteome</keyword>
<proteinExistence type="predicted"/>
<dbReference type="Proteomes" id="UP000606786">
    <property type="component" value="Unassembled WGS sequence"/>
</dbReference>
<sequence length="64" mass="7135">MQAFNNSNNSNNVAWERSQRMLAKWSGVGHTGSRSARDGVEIGRSIAWSIEALAPTHFRLCCWA</sequence>
<protein>
    <submittedName>
        <fullName evidence="1">(Mediterranean fruit fly) hypothetical protein</fullName>
    </submittedName>
</protein>
<reference evidence="1" key="1">
    <citation type="submission" date="2020-11" db="EMBL/GenBank/DDBJ databases">
        <authorList>
            <person name="Whitehead M."/>
        </authorList>
    </citation>
    <scope>NUCLEOTIDE SEQUENCE</scope>
    <source>
        <strain evidence="1">EGII</strain>
    </source>
</reference>
<dbReference type="AlphaFoldDB" id="A0A811U8K9"/>
<evidence type="ECO:0000313" key="1">
    <source>
        <dbReference type="EMBL" id="CAD6994678.1"/>
    </source>
</evidence>
<accession>A0A811U8K9</accession>
<gene>
    <name evidence="1" type="ORF">CCAP1982_LOCUS3413</name>
</gene>
<name>A0A811U8K9_CERCA</name>